<dbReference type="GO" id="GO:0016810">
    <property type="term" value="F:hydrolase activity, acting on carbon-nitrogen (but not peptide) bonds"/>
    <property type="evidence" value="ECO:0007669"/>
    <property type="project" value="InterPro"/>
</dbReference>
<dbReference type="Proteomes" id="UP000818603">
    <property type="component" value="Unassembled WGS sequence"/>
</dbReference>
<evidence type="ECO:0000313" key="3">
    <source>
        <dbReference type="EMBL" id="GGH92571.1"/>
    </source>
</evidence>
<feature type="domain" description="Amidohydrolase 3" evidence="2">
    <location>
        <begin position="96"/>
        <end position="570"/>
    </location>
</feature>
<comment type="caution">
    <text evidence="3">The sequence shown here is derived from an EMBL/GenBank/DDBJ whole genome shotgun (WGS) entry which is preliminary data.</text>
</comment>
<dbReference type="Pfam" id="PF07969">
    <property type="entry name" value="Amidohydro_3"/>
    <property type="match status" value="1"/>
</dbReference>
<dbReference type="InterPro" id="IPR013108">
    <property type="entry name" value="Amidohydro_3"/>
</dbReference>
<evidence type="ECO:0000313" key="5">
    <source>
        <dbReference type="Proteomes" id="UP000621856"/>
    </source>
</evidence>
<dbReference type="RefSeq" id="WP_155136185.1">
    <property type="nucleotide sequence ID" value="NZ_BMGZ01000001.1"/>
</dbReference>
<dbReference type="EMBL" id="VCJR02000001">
    <property type="protein sequence ID" value="NHK26515.1"/>
    <property type="molecule type" value="Genomic_DNA"/>
</dbReference>
<keyword evidence="1" id="KW-0732">Signal</keyword>
<organism evidence="3 5">
    <name type="scientific">Aquisalinus luteolus</name>
    <dbReference type="NCBI Taxonomy" id="1566827"/>
    <lineage>
        <taxon>Bacteria</taxon>
        <taxon>Pseudomonadati</taxon>
        <taxon>Pseudomonadota</taxon>
        <taxon>Alphaproteobacteria</taxon>
        <taxon>Parvularculales</taxon>
        <taxon>Parvularculaceae</taxon>
        <taxon>Aquisalinus</taxon>
    </lineage>
</organism>
<evidence type="ECO:0000313" key="6">
    <source>
        <dbReference type="Proteomes" id="UP000818603"/>
    </source>
</evidence>
<feature type="signal peptide" evidence="1">
    <location>
        <begin position="1"/>
        <end position="20"/>
    </location>
</feature>
<keyword evidence="6" id="KW-1185">Reference proteome</keyword>
<dbReference type="InterPro" id="IPR011059">
    <property type="entry name" value="Metal-dep_hydrolase_composite"/>
</dbReference>
<dbReference type="AlphaFoldDB" id="A0A8J3A078"/>
<sequence length="575" mass="61701">MGRLNHALLCSLFALSTACSGTESDSSTNPGEAALPPPFDTVIVGMIYTGSETAPVAEWVTIKDGYVHEVGTETFDLDTIERGADFNGDLIILDGGKVAYPGFTDAHAHLIGIGQRELTLNLEGVASIAELKERIAAEAEGKAEGEVIFGRGWIETGWPEGRFPNRDDLDEAAPDNPVVLVRADGHATVANSAALDAGGITDETPDPDGGRIERDANGRATGMLIDTADRPVRALIDEPSDAERREALKKGAEVYASWGWTGLHNMSVDIRDAQIIGELEEAGEMPIRVYNAINPGDMDALIESGIWELNDGKVTTRAVKFYVDGALGSRGAALHEPYTDQPETSGLLLMTPEEAMAGYRKAYDNSIQVTTHAIGDRGNTLVLDWYEDILPADRLTYADGPRWRVEHAQIVDPADIPRFAALGIIASMQPSHAIGDLHFAPARLGDERLTGAYAWRSLSDSGAIIAGGSDAPVERGDPMIEFYATVARRDLEGYRGDNWHPDEALSRAEALDLFTINPAFASFNEVRLGTLEAGKKADITVLDGDIMTMPSGDLPGVKAVMTIVDGEIVYEASAE</sequence>
<protein>
    <submittedName>
        <fullName evidence="3">Amidohydrolase</fullName>
    </submittedName>
</protein>
<dbReference type="SUPFAM" id="SSF51338">
    <property type="entry name" value="Composite domain of metallo-dependent hydrolases"/>
    <property type="match status" value="1"/>
</dbReference>
<dbReference type="PROSITE" id="PS51257">
    <property type="entry name" value="PROKAR_LIPOPROTEIN"/>
    <property type="match status" value="1"/>
</dbReference>
<evidence type="ECO:0000259" key="2">
    <source>
        <dbReference type="Pfam" id="PF07969"/>
    </source>
</evidence>
<dbReference type="InterPro" id="IPR032466">
    <property type="entry name" value="Metal_Hydrolase"/>
</dbReference>
<dbReference type="EMBL" id="BMGZ01000001">
    <property type="protein sequence ID" value="GGH92571.1"/>
    <property type="molecule type" value="Genomic_DNA"/>
</dbReference>
<dbReference type="CDD" id="cd01300">
    <property type="entry name" value="YtcJ_like"/>
    <property type="match status" value="1"/>
</dbReference>
<dbReference type="Proteomes" id="UP000621856">
    <property type="component" value="Unassembled WGS sequence"/>
</dbReference>
<dbReference type="Gene3D" id="2.30.40.10">
    <property type="entry name" value="Urease, subunit C, domain 1"/>
    <property type="match status" value="1"/>
</dbReference>
<reference evidence="4 6" key="2">
    <citation type="submission" date="2020-02" db="EMBL/GenBank/DDBJ databases">
        <title>Genome sequence of Parvularcula flava strain NH6-79.</title>
        <authorList>
            <person name="Abdul Karim M.H."/>
            <person name="Lam M.Q."/>
            <person name="Chen S.J."/>
            <person name="Yahya A."/>
            <person name="Shahir S."/>
            <person name="Shamsir M.S."/>
            <person name="Chong C.S."/>
        </authorList>
    </citation>
    <scope>NUCLEOTIDE SEQUENCE [LARGE SCALE GENOMIC DNA]</scope>
    <source>
        <strain evidence="4 6">NH6-79</strain>
    </source>
</reference>
<name>A0A8J3A078_9PROT</name>
<reference evidence="3" key="1">
    <citation type="journal article" date="2014" name="Int. J. Syst. Evol. Microbiol.">
        <title>Complete genome sequence of Corynebacterium casei LMG S-19264T (=DSM 44701T), isolated from a smear-ripened cheese.</title>
        <authorList>
            <consortium name="US DOE Joint Genome Institute (JGI-PGF)"/>
            <person name="Walter F."/>
            <person name="Albersmeier A."/>
            <person name="Kalinowski J."/>
            <person name="Ruckert C."/>
        </authorList>
    </citation>
    <scope>NUCLEOTIDE SEQUENCE</scope>
    <source>
        <strain evidence="3">CGMCC 1.14984</strain>
    </source>
</reference>
<dbReference type="SUPFAM" id="SSF51556">
    <property type="entry name" value="Metallo-dependent hydrolases"/>
    <property type="match status" value="1"/>
</dbReference>
<dbReference type="Gene3D" id="3.10.310.70">
    <property type="match status" value="1"/>
</dbReference>
<evidence type="ECO:0000313" key="4">
    <source>
        <dbReference type="EMBL" id="NHK26515.1"/>
    </source>
</evidence>
<feature type="chain" id="PRO_5035176791" evidence="1">
    <location>
        <begin position="21"/>
        <end position="575"/>
    </location>
</feature>
<evidence type="ECO:0000256" key="1">
    <source>
        <dbReference type="SAM" id="SignalP"/>
    </source>
</evidence>
<dbReference type="PANTHER" id="PTHR22642">
    <property type="entry name" value="IMIDAZOLONEPROPIONASE"/>
    <property type="match status" value="1"/>
</dbReference>
<dbReference type="PANTHER" id="PTHR22642:SF2">
    <property type="entry name" value="PROTEIN LONG AFTER FAR-RED 3"/>
    <property type="match status" value="1"/>
</dbReference>
<gene>
    <name evidence="4" type="ORF">FF098_001180</name>
    <name evidence="3" type="ORF">GCM10011355_02380</name>
</gene>
<accession>A0A8J3A078</accession>
<proteinExistence type="predicted"/>
<dbReference type="InterPro" id="IPR033932">
    <property type="entry name" value="YtcJ-like"/>
</dbReference>
<reference evidence="3" key="3">
    <citation type="submission" date="2020-09" db="EMBL/GenBank/DDBJ databases">
        <authorList>
            <person name="Sun Q."/>
            <person name="Zhou Y."/>
        </authorList>
    </citation>
    <scope>NUCLEOTIDE SEQUENCE</scope>
    <source>
        <strain evidence="3">CGMCC 1.14984</strain>
    </source>
</reference>
<dbReference type="Gene3D" id="3.20.20.140">
    <property type="entry name" value="Metal-dependent hydrolases"/>
    <property type="match status" value="1"/>
</dbReference>